<dbReference type="GO" id="GO:0003677">
    <property type="term" value="F:DNA binding"/>
    <property type="evidence" value="ECO:0007669"/>
    <property type="project" value="InterPro"/>
</dbReference>
<dbReference type="Gene3D" id="1.10.260.40">
    <property type="entry name" value="lambda repressor-like DNA-binding domains"/>
    <property type="match status" value="1"/>
</dbReference>
<comment type="caution">
    <text evidence="2">The sequence shown here is derived from an EMBL/GenBank/DDBJ whole genome shotgun (WGS) entry which is preliminary data.</text>
</comment>
<accession>A0A563TZL0</accession>
<protein>
    <submittedName>
        <fullName evidence="2">Helix-turn-helix transcriptional regulator</fullName>
    </submittedName>
</protein>
<dbReference type="EMBL" id="VOEI01000007">
    <property type="protein sequence ID" value="TWR24192.1"/>
    <property type="molecule type" value="Genomic_DNA"/>
</dbReference>
<dbReference type="AlphaFoldDB" id="A0A563TZL0"/>
<dbReference type="InterPro" id="IPR001387">
    <property type="entry name" value="Cro/C1-type_HTH"/>
</dbReference>
<sequence>MKSQLHRKQIDAIIVAVRRKREQLNFSQEYMAAKMSIKQNAYSKIELGNNKLTVERLISICALLEMDLSELFEKTRPGVSRFSNLRLHF</sequence>
<dbReference type="PROSITE" id="PS50943">
    <property type="entry name" value="HTH_CROC1"/>
    <property type="match status" value="1"/>
</dbReference>
<gene>
    <name evidence="2" type="ORF">FPZ42_17040</name>
</gene>
<proteinExistence type="predicted"/>
<evidence type="ECO:0000313" key="2">
    <source>
        <dbReference type="EMBL" id="TWR24192.1"/>
    </source>
</evidence>
<dbReference type="InterPro" id="IPR010982">
    <property type="entry name" value="Lambda_DNA-bd_dom_sf"/>
</dbReference>
<organism evidence="2 3">
    <name type="scientific">Mucilaginibacter achroorhodeus</name>
    <dbReference type="NCBI Taxonomy" id="2599294"/>
    <lineage>
        <taxon>Bacteria</taxon>
        <taxon>Pseudomonadati</taxon>
        <taxon>Bacteroidota</taxon>
        <taxon>Sphingobacteriia</taxon>
        <taxon>Sphingobacteriales</taxon>
        <taxon>Sphingobacteriaceae</taxon>
        <taxon>Mucilaginibacter</taxon>
    </lineage>
</organism>
<evidence type="ECO:0000313" key="3">
    <source>
        <dbReference type="Proteomes" id="UP000318010"/>
    </source>
</evidence>
<keyword evidence="3" id="KW-1185">Reference proteome</keyword>
<dbReference type="RefSeq" id="WP_146273070.1">
    <property type="nucleotide sequence ID" value="NZ_VOEI01000007.1"/>
</dbReference>
<feature type="domain" description="HTH cro/C1-type" evidence="1">
    <location>
        <begin position="17"/>
        <end position="71"/>
    </location>
</feature>
<dbReference type="Pfam" id="PF01381">
    <property type="entry name" value="HTH_3"/>
    <property type="match status" value="1"/>
</dbReference>
<reference evidence="2 3" key="1">
    <citation type="submission" date="2019-07" db="EMBL/GenBank/DDBJ databases">
        <authorList>
            <person name="Kim J."/>
        </authorList>
    </citation>
    <scope>NUCLEOTIDE SEQUENCE [LARGE SCALE GENOMIC DNA]</scope>
    <source>
        <strain evidence="2 3">MJ1a</strain>
    </source>
</reference>
<dbReference type="CDD" id="cd00093">
    <property type="entry name" value="HTH_XRE"/>
    <property type="match status" value="1"/>
</dbReference>
<name>A0A563TZL0_9SPHI</name>
<dbReference type="SMART" id="SM00530">
    <property type="entry name" value="HTH_XRE"/>
    <property type="match status" value="1"/>
</dbReference>
<dbReference type="Proteomes" id="UP000318010">
    <property type="component" value="Unassembled WGS sequence"/>
</dbReference>
<dbReference type="SUPFAM" id="SSF47413">
    <property type="entry name" value="lambda repressor-like DNA-binding domains"/>
    <property type="match status" value="1"/>
</dbReference>
<dbReference type="OrthoDB" id="798409at2"/>
<evidence type="ECO:0000259" key="1">
    <source>
        <dbReference type="PROSITE" id="PS50943"/>
    </source>
</evidence>